<dbReference type="InterPro" id="IPR027417">
    <property type="entry name" value="P-loop_NTPase"/>
</dbReference>
<proteinExistence type="predicted"/>
<accession>A0A0F9MCP8</accession>
<reference evidence="1" key="1">
    <citation type="journal article" date="2015" name="Nature">
        <title>Complex archaea that bridge the gap between prokaryotes and eukaryotes.</title>
        <authorList>
            <person name="Spang A."/>
            <person name="Saw J.H."/>
            <person name="Jorgensen S.L."/>
            <person name="Zaremba-Niedzwiedzka K."/>
            <person name="Martijn J."/>
            <person name="Lind A.E."/>
            <person name="van Eijk R."/>
            <person name="Schleper C."/>
            <person name="Guy L."/>
            <person name="Ettema T.J."/>
        </authorList>
    </citation>
    <scope>NUCLEOTIDE SEQUENCE</scope>
</reference>
<dbReference type="EMBL" id="LAZR01009149">
    <property type="protein sequence ID" value="KKM74380.1"/>
    <property type="molecule type" value="Genomic_DNA"/>
</dbReference>
<evidence type="ECO:0000313" key="1">
    <source>
        <dbReference type="EMBL" id="KKM74380.1"/>
    </source>
</evidence>
<protein>
    <submittedName>
        <fullName evidence="1">Uncharacterized protein</fullName>
    </submittedName>
</protein>
<gene>
    <name evidence="1" type="ORF">LCGC14_1400920</name>
</gene>
<name>A0A0F9MCP8_9ZZZZ</name>
<dbReference type="AlphaFoldDB" id="A0A0F9MCP8"/>
<organism evidence="1">
    <name type="scientific">marine sediment metagenome</name>
    <dbReference type="NCBI Taxonomy" id="412755"/>
    <lineage>
        <taxon>unclassified sequences</taxon>
        <taxon>metagenomes</taxon>
        <taxon>ecological metagenomes</taxon>
    </lineage>
</organism>
<sequence length="377" mass="42714">METLTDDALSRVFRFVAELMRPHCSMTPQRDRILDAAVLPRVCQRWRRLCCDATARQRELPAYFGLAHCDATARQRELPAYFGVAYFGRRDYKNDGNNWPALLATTLCIDSTCARMEVAHCVGVQSALHDAIGAAEPNTAAVICAPRRTGKSTATVNEALWTTLRRGATNVVLVVPELEHMARAMDRINAIVALQLPPCCVRYKAMRRLELRNRSRLTVMLGREWQQERGSADVWILDDPFRGDSLPFNLYKDDYLNVFCRWGFRSQMVIVTSRKDDAPGRRFLDFIRLSRPSEVITVPAPTTFAGVGIGQTTATYDICKYDDIRLTAKLALALETCFKLGCIVPRYDALDDGGAVRLFDQQEQERARKRRRVEATE</sequence>
<comment type="caution">
    <text evidence="1">The sequence shown here is derived from an EMBL/GenBank/DDBJ whole genome shotgun (WGS) entry which is preliminary data.</text>
</comment>
<dbReference type="Gene3D" id="3.40.50.300">
    <property type="entry name" value="P-loop containing nucleotide triphosphate hydrolases"/>
    <property type="match status" value="1"/>
</dbReference>